<keyword evidence="5 6" id="KW-0687">Ribonucleoprotein</keyword>
<dbReference type="GO" id="GO:0006412">
    <property type="term" value="P:translation"/>
    <property type="evidence" value="ECO:0007669"/>
    <property type="project" value="InterPro"/>
</dbReference>
<keyword evidence="3" id="KW-0694">RNA-binding</keyword>
<dbReference type="GO" id="GO:1990904">
    <property type="term" value="C:ribonucleoprotein complex"/>
    <property type="evidence" value="ECO:0007669"/>
    <property type="project" value="UniProtKB-UniRule"/>
</dbReference>
<organism evidence="9">
    <name type="scientific">Nephromyces sp. ex Molgula occidentalis</name>
    <dbReference type="NCBI Taxonomy" id="2544991"/>
    <lineage>
        <taxon>Eukaryota</taxon>
        <taxon>Sar</taxon>
        <taxon>Alveolata</taxon>
        <taxon>Apicomplexa</taxon>
        <taxon>Aconoidasida</taxon>
        <taxon>Nephromycida</taxon>
        <taxon>Nephromyces</taxon>
    </lineage>
</organism>
<dbReference type="InterPro" id="IPR005324">
    <property type="entry name" value="Ribosomal_uS5_C"/>
</dbReference>
<dbReference type="InterPro" id="IPR000851">
    <property type="entry name" value="Ribosomal_uS5"/>
</dbReference>
<dbReference type="AlphaFoldDB" id="A0A5C1H7G6"/>
<dbReference type="PROSITE" id="PS50881">
    <property type="entry name" value="S5_DSRBD"/>
    <property type="match status" value="1"/>
</dbReference>
<evidence type="ECO:0000256" key="4">
    <source>
        <dbReference type="ARBA" id="ARBA00022980"/>
    </source>
</evidence>
<reference evidence="9" key="1">
    <citation type="journal article" date="2019" name="Genome Biol. Evol.">
        <title>Nephromyces represents a diverse and novel lineage of the Apicomplexa that has retained apicoplasts.</title>
        <authorList>
            <person name="Munoz-Gomez S.A."/>
            <person name="Durnin K."/>
            <person name="Eme L."/>
            <person name="Paight C."/>
            <person name="Lane C.E."/>
            <person name="Saffo M.B."/>
            <person name="Slamovits C.H."/>
        </authorList>
    </citation>
    <scope>NUCLEOTIDE SEQUENCE</scope>
    <source>
        <strain evidence="9">439</strain>
    </source>
</reference>
<dbReference type="Pfam" id="PF03719">
    <property type="entry name" value="Ribosomal_S5_C"/>
    <property type="match status" value="1"/>
</dbReference>
<evidence type="ECO:0000259" key="8">
    <source>
        <dbReference type="PROSITE" id="PS50881"/>
    </source>
</evidence>
<dbReference type="PANTHER" id="PTHR48432">
    <property type="entry name" value="S5 DRBM DOMAIN-CONTAINING PROTEIN"/>
    <property type="match status" value="1"/>
</dbReference>
<dbReference type="SUPFAM" id="SSF54768">
    <property type="entry name" value="dsRNA-binding domain-like"/>
    <property type="match status" value="1"/>
</dbReference>
<dbReference type="InterPro" id="IPR014721">
    <property type="entry name" value="Ribsml_uS5_D2-typ_fold_subgr"/>
</dbReference>
<dbReference type="SUPFAM" id="SSF54211">
    <property type="entry name" value="Ribosomal protein S5 domain 2-like"/>
    <property type="match status" value="1"/>
</dbReference>
<dbReference type="Gene3D" id="3.30.160.20">
    <property type="match status" value="1"/>
</dbReference>
<dbReference type="InterPro" id="IPR013810">
    <property type="entry name" value="Ribosomal_uS5_N"/>
</dbReference>
<dbReference type="InterPro" id="IPR020568">
    <property type="entry name" value="Ribosomal_Su5_D2-typ_SF"/>
</dbReference>
<dbReference type="Gene3D" id="3.30.230.10">
    <property type="match status" value="1"/>
</dbReference>
<evidence type="ECO:0000256" key="5">
    <source>
        <dbReference type="ARBA" id="ARBA00023274"/>
    </source>
</evidence>
<evidence type="ECO:0000256" key="3">
    <source>
        <dbReference type="ARBA" id="ARBA00022884"/>
    </source>
</evidence>
<dbReference type="PANTHER" id="PTHR48432:SF1">
    <property type="entry name" value="S5 DRBM DOMAIN-CONTAINING PROTEIN"/>
    <property type="match status" value="1"/>
</dbReference>
<name>A0A5C1H7G6_9APIC</name>
<evidence type="ECO:0000256" key="2">
    <source>
        <dbReference type="ARBA" id="ARBA00022730"/>
    </source>
</evidence>
<keyword evidence="2" id="KW-0699">rRNA-binding</keyword>
<keyword evidence="4 6" id="KW-0689">Ribosomal protein</keyword>
<dbReference type="GO" id="GO:0005840">
    <property type="term" value="C:ribosome"/>
    <property type="evidence" value="ECO:0007669"/>
    <property type="project" value="UniProtKB-KW"/>
</dbReference>
<sequence length="279" mass="32822">MNLLNNIKNYVFSKKNKSKQKLISYFLVDYNFNIIDVNYKIFKHLVILLLNFYIYKKPEEYLPFIYLFFKYIYFKVLFDILKLINIKLKTEGIPFKNKKYNINTNFIKYKILDIKKISKTTKKGRTKKFKVICASGNFSGWFGIGKGKDIQFLKAIDMAYKNSLNNIYILNKNSLKNFNNNYNFFIKTKASSLLINSKLKNGKGNKGAVYLKNIFELAGFSNITTKIIGSNNKLNTINALLKTIKINNIYNNKETLTKYIYKKNPELNYIINSLKLLKY</sequence>
<protein>
    <submittedName>
        <fullName evidence="9">30S ribosomal protein S5</fullName>
    </submittedName>
</protein>
<dbReference type="Pfam" id="PF00333">
    <property type="entry name" value="Ribosomal_S5"/>
    <property type="match status" value="1"/>
</dbReference>
<evidence type="ECO:0000256" key="7">
    <source>
        <dbReference type="RuleBase" id="RU003823"/>
    </source>
</evidence>
<dbReference type="EMBL" id="MK573199">
    <property type="protein sequence ID" value="QEM01567.1"/>
    <property type="molecule type" value="Genomic_DNA"/>
</dbReference>
<gene>
    <name evidence="9" type="primary">rps5</name>
</gene>
<proteinExistence type="inferred from homology"/>
<accession>A0A5C1H7G6</accession>
<dbReference type="GO" id="GO:0019843">
    <property type="term" value="F:rRNA binding"/>
    <property type="evidence" value="ECO:0007669"/>
    <property type="project" value="UniProtKB-KW"/>
</dbReference>
<dbReference type="GO" id="GO:0003735">
    <property type="term" value="F:structural constituent of ribosome"/>
    <property type="evidence" value="ECO:0007669"/>
    <property type="project" value="UniProtKB-UniRule"/>
</dbReference>
<feature type="domain" description="S5 DRBM" evidence="8">
    <location>
        <begin position="107"/>
        <end position="170"/>
    </location>
</feature>
<evidence type="ECO:0000256" key="1">
    <source>
        <dbReference type="ARBA" id="ARBA00008945"/>
    </source>
</evidence>
<evidence type="ECO:0000313" key="9">
    <source>
        <dbReference type="EMBL" id="QEM01567.1"/>
    </source>
</evidence>
<evidence type="ECO:0000256" key="6">
    <source>
        <dbReference type="PROSITE-ProRule" id="PRU00268"/>
    </source>
</evidence>
<comment type="similarity">
    <text evidence="1 7">Belongs to the universal ribosomal protein uS5 family.</text>
</comment>